<dbReference type="SUPFAM" id="SSF48239">
    <property type="entry name" value="Terpenoid cyclases/Protein prenyltransferases"/>
    <property type="match status" value="1"/>
</dbReference>
<feature type="region of interest" description="Disordered" evidence="1">
    <location>
        <begin position="921"/>
        <end position="1020"/>
    </location>
</feature>
<dbReference type="Proteomes" id="UP001208689">
    <property type="component" value="Chromosome"/>
</dbReference>
<dbReference type="PANTHER" id="PTHR22917:SF6">
    <property type="entry name" value="EG:8D8.2 PROTEIN-RELATED"/>
    <property type="match status" value="1"/>
</dbReference>
<name>A0ABY6HY96_9ARCH</name>
<gene>
    <name evidence="3" type="ORF">NEF87_004789</name>
</gene>
<keyword evidence="2" id="KW-0472">Membrane</keyword>
<keyword evidence="4" id="KW-1185">Reference proteome</keyword>
<dbReference type="PANTHER" id="PTHR22917">
    <property type="entry name" value="HEMOPEXIN DOMAIN-CONTAINING PROTEIN"/>
    <property type="match status" value="1"/>
</dbReference>
<reference evidence="3" key="1">
    <citation type="submission" date="2022-09" db="EMBL/GenBank/DDBJ databases">
        <title>Actin cytoskeleton and complex cell architecture in an #Asgard archaeon.</title>
        <authorList>
            <person name="Ponce Toledo R.I."/>
            <person name="Schleper C."/>
            <person name="Rodrigues Oliveira T."/>
            <person name="Wollweber F."/>
            <person name="Xu J."/>
            <person name="Rittmann S."/>
            <person name="Klingl A."/>
            <person name="Pilhofer M."/>
        </authorList>
    </citation>
    <scope>NUCLEOTIDE SEQUENCE</scope>
    <source>
        <strain evidence="3">B-35</strain>
    </source>
</reference>
<sequence>MNCQTLKKKSWILLSLLLFMIIIMPITFKEETNQFRNSDLKNLPNLKANTPFMPISSFRTSLPVLDIYENTPLLNSVSEKIVQPENLYDRPSSIYSTFFAYTTLEVLDPTSYGEYKDGLEQYIMSKFNVKSHHFEETLNYSMYHEDGAYLFKTPYSYNITHQMAIILLANIGRLSTNFNPLQILAWENEILAGLNSDGGFGSIFAPHSTLLETYYAIWSVKALNNYEITAFSPIERNLIQEYVESTQRTGYMAGAFNEYDTSAYLGWENYYASWEALKIIEMIDGDFNSVRDPFINFLVNNNIYNSQSKCYYGEFNDYLSPETVTYFGSAIIADCIRLLEMEMVFPELSTVLGVLLNSTTYNRTDQKEGPNYFYFRSSSFFSDDLFIQSTIIPILDNFSLLPQLDDSNNNLKGLQDFCLTYFNSDGGASYITKLDQCAFGDKVKFSYLKHFPEQFEEQEVLNSSLSRLTTDGYFSDYINYSITNQSPSQKILSLWGQWSHFPIATNYFILDTINDLNLIEAMYEEIGFTQYLKCEQWIADQLLSTGYFLNDTHLETQTGNIKSTFYALEAQNILIKFDRGQSFANYYSIANLTTILGNLNQSMVETDTLWHGISGSNENAGITQIAMTYYILRINEILATNQVDYTKLSNFLYEQVENFDGFSYEDKAIFIQLCNDLNIKFDLSFFQMIHPEIGILCAHLIANVPIYNMELIYLGEILQNDQICVAIEIPPDQIIDSSYTYSIQSFSLASEISISEIELRGEETTFNDWNIMGRKYSCEIVPEANQSHPQEWQPDLSFSYKNIRYGCQLSVLLNFSWIYSFEIIEGDQFNTIKYCIQSQPSIISKITPNFEIRDIDGLLVAKYTESNVSADYFEDRVEFTCLLNTVIEFDQEFFFIPIFQEDWAPFQNYYFMINSSISTTTTTTTTDVSSTTTSNSTTTNTSTTTSTTSNSTTTNTSTTTATTSNSTTSDTSTTNSSSNSSTSTSSSSTATETQNNLNEDLSSDENSNSSAVSNNNSDLDQTNFVNPIIYFSSFVLIGGVSVFVKKKSGMK</sequence>
<dbReference type="InterPro" id="IPR008930">
    <property type="entry name" value="Terpenoid_cyclase/PrenylTrfase"/>
</dbReference>
<dbReference type="InterPro" id="IPR051298">
    <property type="entry name" value="Heme_transport/Cell_adhesion"/>
</dbReference>
<keyword evidence="2" id="KW-0812">Transmembrane</keyword>
<keyword evidence="2" id="KW-1133">Transmembrane helix</keyword>
<protein>
    <submittedName>
        <fullName evidence="3">Uncharacterized protein</fullName>
    </submittedName>
</protein>
<accession>A0ABY6HY96</accession>
<dbReference type="EMBL" id="CP104013">
    <property type="protein sequence ID" value="UYP48504.1"/>
    <property type="molecule type" value="Genomic_DNA"/>
</dbReference>
<feature type="transmembrane region" description="Helical" evidence="2">
    <location>
        <begin position="1024"/>
        <end position="1044"/>
    </location>
</feature>
<evidence type="ECO:0000313" key="3">
    <source>
        <dbReference type="EMBL" id="UYP48504.1"/>
    </source>
</evidence>
<proteinExistence type="predicted"/>
<evidence type="ECO:0000256" key="2">
    <source>
        <dbReference type="SAM" id="Phobius"/>
    </source>
</evidence>
<evidence type="ECO:0000256" key="1">
    <source>
        <dbReference type="SAM" id="MobiDB-lite"/>
    </source>
</evidence>
<feature type="transmembrane region" description="Helical" evidence="2">
    <location>
        <begin position="12"/>
        <end position="28"/>
    </location>
</feature>
<evidence type="ECO:0000313" key="4">
    <source>
        <dbReference type="Proteomes" id="UP001208689"/>
    </source>
</evidence>
<organism evidence="3 4">
    <name type="scientific">Candidatus Lokiarchaeum ossiferum</name>
    <dbReference type="NCBI Taxonomy" id="2951803"/>
    <lineage>
        <taxon>Archaea</taxon>
        <taxon>Promethearchaeati</taxon>
        <taxon>Promethearchaeota</taxon>
        <taxon>Promethearchaeia</taxon>
        <taxon>Promethearchaeales</taxon>
        <taxon>Promethearchaeaceae</taxon>
        <taxon>Candidatus Lokiarchaeum</taxon>
    </lineage>
</organism>